<dbReference type="AlphaFoldDB" id="A0A1X0J919"/>
<dbReference type="PANTHER" id="PTHR39639">
    <property type="entry name" value="CHROMOSOME 16, WHOLE GENOME SHOTGUN SEQUENCE"/>
    <property type="match status" value="1"/>
</dbReference>
<organism evidence="2 3">
    <name type="scientific">Mycobacteroides saopaulense</name>
    <dbReference type="NCBI Taxonomy" id="1578165"/>
    <lineage>
        <taxon>Bacteria</taxon>
        <taxon>Bacillati</taxon>
        <taxon>Actinomycetota</taxon>
        <taxon>Actinomycetes</taxon>
        <taxon>Mycobacteriales</taxon>
        <taxon>Mycobacteriaceae</taxon>
        <taxon>Mycobacteroides</taxon>
    </lineage>
</organism>
<proteinExistence type="predicted"/>
<feature type="domain" description="GmrSD restriction endonucleases N-terminal" evidence="1">
    <location>
        <begin position="6"/>
        <end position="164"/>
    </location>
</feature>
<dbReference type="EMBL" id="MVII01000007">
    <property type="protein sequence ID" value="ORB59419.1"/>
    <property type="molecule type" value="Genomic_DNA"/>
</dbReference>
<dbReference type="OrthoDB" id="9787127at2"/>
<comment type="caution">
    <text evidence="2">The sequence shown here is derived from an EMBL/GenBank/DDBJ whole genome shotgun (WGS) entry which is preliminary data.</text>
</comment>
<accession>A0A1X0J919</accession>
<evidence type="ECO:0000259" key="1">
    <source>
        <dbReference type="Pfam" id="PF03235"/>
    </source>
</evidence>
<evidence type="ECO:0000313" key="3">
    <source>
        <dbReference type="Proteomes" id="UP000192434"/>
    </source>
</evidence>
<sequence length="348" mass="39888">MSIGELTNLYRDGELDVHPEFQRIFRWDDIQKTRLIESVLLGIPLPSIFVAQAEDGSWDVVDGVQRISTILQFQGILKDDDGKLVLPVPMEGTRLLPSLRGIVWQDDEGKNPSLSTAQRLDFKRAKLDLKIVKRESSSESKYDLFQRLNSYGSQATPQEVRSCMLIGTNRDFYQWLSELVKDDHYLSTLALGQRLIKEQYHLELALRFLVFRVLAVERLSSVGNLGEFLTQESLRMASDPNFDMEAAGDAFRKTFRMLDKALGDQVFRRWNGEKSRFQGAFLNTAFEVVGMGLGHYIDEYDDLDEVEFLERVKSFWANEEYSTGFATGVRADTRMAKSIPIGRSIFQR</sequence>
<evidence type="ECO:0000313" key="2">
    <source>
        <dbReference type="EMBL" id="ORB59419.1"/>
    </source>
</evidence>
<reference evidence="2 3" key="1">
    <citation type="submission" date="2016-12" db="EMBL/GenBank/DDBJ databases">
        <title>The new phylogeny of genus Mycobacterium.</title>
        <authorList>
            <person name="Tortoli E."/>
            <person name="Trovato A."/>
            <person name="Cirillo D.M."/>
        </authorList>
    </citation>
    <scope>NUCLEOTIDE SEQUENCE [LARGE SCALE GENOMIC DNA]</scope>
    <source>
        <strain evidence="2 3">CCUG 66554</strain>
    </source>
</reference>
<dbReference type="PANTHER" id="PTHR39639:SF1">
    <property type="entry name" value="DUF262 DOMAIN-CONTAINING PROTEIN"/>
    <property type="match status" value="1"/>
</dbReference>
<dbReference type="InterPro" id="IPR004919">
    <property type="entry name" value="GmrSD_N"/>
</dbReference>
<dbReference type="Pfam" id="PF03235">
    <property type="entry name" value="GmrSD_N"/>
    <property type="match status" value="1"/>
</dbReference>
<dbReference type="Proteomes" id="UP000192434">
    <property type="component" value="Unassembled WGS sequence"/>
</dbReference>
<protein>
    <recommendedName>
        <fullName evidence="1">GmrSD restriction endonucleases N-terminal domain-containing protein</fullName>
    </recommendedName>
</protein>
<gene>
    <name evidence="2" type="ORF">BST43_06980</name>
</gene>
<name>A0A1X0J919_9MYCO</name>